<feature type="region of interest" description="Disordered" evidence="7">
    <location>
        <begin position="422"/>
        <end position="458"/>
    </location>
</feature>
<dbReference type="SUPFAM" id="SSF117892">
    <property type="entry name" value="Band 7/SPFH domain"/>
    <property type="match status" value="1"/>
</dbReference>
<dbReference type="GO" id="GO:0006508">
    <property type="term" value="P:proteolysis"/>
    <property type="evidence" value="ECO:0007669"/>
    <property type="project" value="UniProtKB-KW"/>
</dbReference>
<accession>A0A2T7UH81</accession>
<dbReference type="NCBIfam" id="TIGR01933">
    <property type="entry name" value="hflK"/>
    <property type="match status" value="1"/>
</dbReference>
<dbReference type="OrthoDB" id="9779595at2"/>
<sequence length="458" mass="50625">MNFHLPALRWSLLPAKIRGMFNLNDPRWGRDDDKSTSDSGNKPSGDVPPTGPKPDAWQQPPGRGSQQQQNGPPDLDELWRDFNRKLGQLFGGKGGPQKPQGPGGSGGPGMPVFFKNLGLGVILAAAVLVWLATGFFIVQEGQQAVITQFGKYHSTVGAGFNWRMPYPVQRHELVFVTQIRSVDIGRDNIIKATGLRESAMLTEDENIVEIKFAVQYRLNDARAYLFESRNPTEAVVQSAETAVREVVGKMKMDSALAEERDQIAPRVREKMQTILDRYKVGIEVVGINLQQGGVRPPEQVQAAFDDVLKAGQERERAKNEAQAYANDVVPRAVGAASRLKEEADAYRERIVAQAEGDAERFRTILPEYQRSPQVMRDRLYTDTMQQIYSNVTKVLVDSKQGSNLLYLPLDKIMQQVSSVAPPAVDSAAAVPATTSGASTGAVDTRSRDLQRSRDRDPR</sequence>
<dbReference type="GO" id="GO:0008233">
    <property type="term" value="F:peptidase activity"/>
    <property type="evidence" value="ECO:0007669"/>
    <property type="project" value="UniProtKB-KW"/>
</dbReference>
<comment type="caution">
    <text evidence="9">The sequence shown here is derived from an EMBL/GenBank/DDBJ whole genome shotgun (WGS) entry which is preliminary data.</text>
</comment>
<feature type="transmembrane region" description="Helical" evidence="6">
    <location>
        <begin position="117"/>
        <end position="138"/>
    </location>
</feature>
<dbReference type="RefSeq" id="WP_053176479.1">
    <property type="nucleotide sequence ID" value="NZ_LFYT02000003.1"/>
</dbReference>
<dbReference type="CDD" id="cd03404">
    <property type="entry name" value="SPFH_HflK"/>
    <property type="match status" value="1"/>
</dbReference>
<dbReference type="InterPro" id="IPR050710">
    <property type="entry name" value="Band7/mec-2_domain"/>
</dbReference>
<feature type="compositionally biased region" description="Basic and acidic residues" evidence="7">
    <location>
        <begin position="27"/>
        <end position="36"/>
    </location>
</feature>
<dbReference type="SMART" id="SM00244">
    <property type="entry name" value="PHB"/>
    <property type="match status" value="1"/>
</dbReference>
<comment type="subcellular location">
    <subcellularLocation>
        <location evidence="1">Membrane</location>
        <topology evidence="1">Single-pass membrane protein</topology>
    </subcellularLocation>
</comment>
<feature type="compositionally biased region" description="Basic and acidic residues" evidence="7">
    <location>
        <begin position="444"/>
        <end position="458"/>
    </location>
</feature>
<keyword evidence="3 6" id="KW-0812">Transmembrane</keyword>
<dbReference type="InterPro" id="IPR020980">
    <property type="entry name" value="Membrane_HflK_N"/>
</dbReference>
<evidence type="ECO:0000256" key="2">
    <source>
        <dbReference type="ARBA" id="ARBA00006971"/>
    </source>
</evidence>
<feature type="compositionally biased region" description="Low complexity" evidence="7">
    <location>
        <begin position="422"/>
        <end position="432"/>
    </location>
</feature>
<organism evidence="9 10">
    <name type="scientific">Limnohabitans planktonicus II-D5</name>
    <dbReference type="NCBI Taxonomy" id="1293045"/>
    <lineage>
        <taxon>Bacteria</taxon>
        <taxon>Pseudomonadati</taxon>
        <taxon>Pseudomonadota</taxon>
        <taxon>Betaproteobacteria</taxon>
        <taxon>Burkholderiales</taxon>
        <taxon>Comamonadaceae</taxon>
        <taxon>Limnohabitans</taxon>
    </lineage>
</organism>
<dbReference type="InterPro" id="IPR036013">
    <property type="entry name" value="Band_7/SPFH_dom_sf"/>
</dbReference>
<evidence type="ECO:0000256" key="1">
    <source>
        <dbReference type="ARBA" id="ARBA00004167"/>
    </source>
</evidence>
<dbReference type="GO" id="GO:0016020">
    <property type="term" value="C:membrane"/>
    <property type="evidence" value="ECO:0007669"/>
    <property type="project" value="UniProtKB-SubCell"/>
</dbReference>
<dbReference type="PANTHER" id="PTHR43327">
    <property type="entry name" value="STOMATIN-LIKE PROTEIN 2, MITOCHONDRIAL"/>
    <property type="match status" value="1"/>
</dbReference>
<dbReference type="Pfam" id="PF01145">
    <property type="entry name" value="Band_7"/>
    <property type="match status" value="1"/>
</dbReference>
<comment type="function">
    <text evidence="6">HflC and HflK could encode or regulate a protease.</text>
</comment>
<evidence type="ECO:0000256" key="3">
    <source>
        <dbReference type="ARBA" id="ARBA00022692"/>
    </source>
</evidence>
<evidence type="ECO:0000313" key="10">
    <source>
        <dbReference type="Proteomes" id="UP000037507"/>
    </source>
</evidence>
<evidence type="ECO:0000256" key="6">
    <source>
        <dbReference type="RuleBase" id="RU364113"/>
    </source>
</evidence>
<keyword evidence="10" id="KW-1185">Reference proteome</keyword>
<dbReference type="AlphaFoldDB" id="A0A2T7UH81"/>
<dbReference type="InterPro" id="IPR001107">
    <property type="entry name" value="Band_7"/>
</dbReference>
<name>A0A2T7UH81_9BURK</name>
<dbReference type="EMBL" id="LFYT02000003">
    <property type="protein sequence ID" value="PVE44047.1"/>
    <property type="molecule type" value="Genomic_DNA"/>
</dbReference>
<dbReference type="Proteomes" id="UP000037507">
    <property type="component" value="Unassembled WGS sequence"/>
</dbReference>
<protein>
    <recommendedName>
        <fullName evidence="6">Protein HflK</fullName>
    </recommendedName>
</protein>
<evidence type="ECO:0000313" key="9">
    <source>
        <dbReference type="EMBL" id="PVE44047.1"/>
    </source>
</evidence>
<keyword evidence="9" id="KW-0378">Hydrolase</keyword>
<reference evidence="9" key="1">
    <citation type="submission" date="2017-04" db="EMBL/GenBank/DDBJ databases">
        <title>Unexpected and diverse lifestyles within the genus Limnohabitans.</title>
        <authorList>
            <person name="Kasalicky V."/>
            <person name="Mehrshad M."/>
            <person name="Andrei S.-A."/>
            <person name="Salcher M."/>
            <person name="Kratochvilova H."/>
            <person name="Simek K."/>
            <person name="Ghai R."/>
        </authorList>
    </citation>
    <scope>NUCLEOTIDE SEQUENCE [LARGE SCALE GENOMIC DNA]</scope>
    <source>
        <strain evidence="9">II-D5</strain>
    </source>
</reference>
<evidence type="ECO:0000256" key="4">
    <source>
        <dbReference type="ARBA" id="ARBA00022989"/>
    </source>
</evidence>
<evidence type="ECO:0000256" key="7">
    <source>
        <dbReference type="SAM" id="MobiDB-lite"/>
    </source>
</evidence>
<evidence type="ECO:0000256" key="5">
    <source>
        <dbReference type="ARBA" id="ARBA00023136"/>
    </source>
</evidence>
<feature type="domain" description="Band 7" evidence="8">
    <location>
        <begin position="133"/>
        <end position="308"/>
    </location>
</feature>
<dbReference type="PANTHER" id="PTHR43327:SF2">
    <property type="entry name" value="MODULATOR OF FTSH PROTEASE HFLK"/>
    <property type="match status" value="1"/>
</dbReference>
<proteinExistence type="inferred from homology"/>
<dbReference type="Pfam" id="PF12221">
    <property type="entry name" value="HflK_N"/>
    <property type="match status" value="1"/>
</dbReference>
<dbReference type="STRING" id="1293045.H663_19470"/>
<feature type="region of interest" description="Disordered" evidence="7">
    <location>
        <begin position="23"/>
        <end position="78"/>
    </location>
</feature>
<feature type="compositionally biased region" description="Low complexity" evidence="7">
    <location>
        <begin position="58"/>
        <end position="73"/>
    </location>
</feature>
<keyword evidence="4 6" id="KW-1133">Transmembrane helix</keyword>
<keyword evidence="5 6" id="KW-0472">Membrane</keyword>
<dbReference type="Gene3D" id="3.30.479.30">
    <property type="entry name" value="Band 7 domain"/>
    <property type="match status" value="1"/>
</dbReference>
<comment type="subunit">
    <text evidence="6">HflC and HflK may interact to form a multimeric complex.</text>
</comment>
<dbReference type="InterPro" id="IPR010201">
    <property type="entry name" value="HflK"/>
</dbReference>
<comment type="similarity">
    <text evidence="2 6">Belongs to the band 7/mec-2 family. HflK subfamily.</text>
</comment>
<gene>
    <name evidence="9" type="ORF">H663_003565</name>
</gene>
<keyword evidence="9" id="KW-0645">Protease</keyword>
<evidence type="ECO:0000259" key="8">
    <source>
        <dbReference type="SMART" id="SM00244"/>
    </source>
</evidence>